<evidence type="ECO:0000313" key="2">
    <source>
        <dbReference type="Proteomes" id="UP000813824"/>
    </source>
</evidence>
<dbReference type="PANTHER" id="PTHR38048">
    <property type="entry name" value="EXPRESSED PROTEIN"/>
    <property type="match status" value="1"/>
</dbReference>
<proteinExistence type="predicted"/>
<dbReference type="AlphaFoldDB" id="A0A8K0UIL9"/>
<dbReference type="EMBL" id="JAEVFJ010000033">
    <property type="protein sequence ID" value="KAH8092228.1"/>
    <property type="molecule type" value="Genomic_DNA"/>
</dbReference>
<dbReference type="PANTHER" id="PTHR38048:SF2">
    <property type="entry name" value="HEMERYTHRIN-LIKE DOMAIN-CONTAINING PROTEIN"/>
    <property type="match status" value="1"/>
</dbReference>
<protein>
    <recommendedName>
        <fullName evidence="3">Hemerythrin-like domain-containing protein</fullName>
    </recommendedName>
</protein>
<dbReference type="OrthoDB" id="58416at2759"/>
<keyword evidence="2" id="KW-1185">Reference proteome</keyword>
<gene>
    <name evidence="1" type="ORF">BXZ70DRAFT_1010923</name>
</gene>
<dbReference type="InterPro" id="IPR053206">
    <property type="entry name" value="Dimeric_xanthone_biosynth"/>
</dbReference>
<reference evidence="1" key="1">
    <citation type="journal article" date="2021" name="New Phytol.">
        <title>Evolutionary innovations through gain and loss of genes in the ectomycorrhizal Boletales.</title>
        <authorList>
            <person name="Wu G."/>
            <person name="Miyauchi S."/>
            <person name="Morin E."/>
            <person name="Kuo A."/>
            <person name="Drula E."/>
            <person name="Varga T."/>
            <person name="Kohler A."/>
            <person name="Feng B."/>
            <person name="Cao Y."/>
            <person name="Lipzen A."/>
            <person name="Daum C."/>
            <person name="Hundley H."/>
            <person name="Pangilinan J."/>
            <person name="Johnson J."/>
            <person name="Barry K."/>
            <person name="LaButti K."/>
            <person name="Ng V."/>
            <person name="Ahrendt S."/>
            <person name="Min B."/>
            <person name="Choi I.G."/>
            <person name="Park H."/>
            <person name="Plett J.M."/>
            <person name="Magnuson J."/>
            <person name="Spatafora J.W."/>
            <person name="Nagy L.G."/>
            <person name="Henrissat B."/>
            <person name="Grigoriev I.V."/>
            <person name="Yang Z.L."/>
            <person name="Xu J."/>
            <person name="Martin F.M."/>
        </authorList>
    </citation>
    <scope>NUCLEOTIDE SEQUENCE</scope>
    <source>
        <strain evidence="1">KKN 215</strain>
    </source>
</reference>
<dbReference type="Gene3D" id="1.20.120.520">
    <property type="entry name" value="nmb1532 protein domain like"/>
    <property type="match status" value="1"/>
</dbReference>
<evidence type="ECO:0008006" key="3">
    <source>
        <dbReference type="Google" id="ProtNLM"/>
    </source>
</evidence>
<dbReference type="Proteomes" id="UP000813824">
    <property type="component" value="Unassembled WGS sequence"/>
</dbReference>
<accession>A0A8K0UIL9</accession>
<sequence>MPLSAMADTLQTLKTALNTFLEVCHGPLPRDYYVAQHWGMAGAHAFLVNGLISIYEQATDIPAEKTDDFVGYALQWTAAMHHHHYTEETAFFPMLSPKFDSSFVKDEHETFIPQIEALQEYLVSCLPSDAPYGHDSFAGTHEQQEYVGTRVLALIDAFVEDLCKHLVHEVELMEPGKLRATGLTEVEMKAIADEMLRYSKSMPLRMTTLLTYATLLSPKETEFPPFPAFVRKYLVPHVLAFPHRRLWQFAPK</sequence>
<evidence type="ECO:0000313" key="1">
    <source>
        <dbReference type="EMBL" id="KAH8092228.1"/>
    </source>
</evidence>
<name>A0A8K0UIL9_9AGAR</name>
<organism evidence="1 2">
    <name type="scientific">Cristinia sonorae</name>
    <dbReference type="NCBI Taxonomy" id="1940300"/>
    <lineage>
        <taxon>Eukaryota</taxon>
        <taxon>Fungi</taxon>
        <taxon>Dikarya</taxon>
        <taxon>Basidiomycota</taxon>
        <taxon>Agaricomycotina</taxon>
        <taxon>Agaricomycetes</taxon>
        <taxon>Agaricomycetidae</taxon>
        <taxon>Agaricales</taxon>
        <taxon>Pleurotineae</taxon>
        <taxon>Stephanosporaceae</taxon>
        <taxon>Cristinia</taxon>
    </lineage>
</organism>
<comment type="caution">
    <text evidence="1">The sequence shown here is derived from an EMBL/GenBank/DDBJ whole genome shotgun (WGS) entry which is preliminary data.</text>
</comment>